<reference evidence="2 3" key="1">
    <citation type="journal article" date="2017" name="G3 (Bethesda)">
        <title>The Physical Genome Mapping of Anopheles albimanus Corrected Scaffold Misassemblies and Identified Interarm Rearrangements in Genus Anopheles.</title>
        <authorList>
            <person name="Artemov G.N."/>
            <person name="Peery A.N."/>
            <person name="Jiang X."/>
            <person name="Tu Z."/>
            <person name="Stegniy V.N."/>
            <person name="Sharakhova M.V."/>
            <person name="Sharakhov I.V."/>
        </authorList>
    </citation>
    <scope>NUCLEOTIDE SEQUENCE [LARGE SCALE GENOMIC DNA]</scope>
    <source>
        <strain evidence="2 3">ALBI9_A</strain>
    </source>
</reference>
<dbReference type="Proteomes" id="UP000069272">
    <property type="component" value="Chromosome 2R"/>
</dbReference>
<feature type="region of interest" description="Disordered" evidence="1">
    <location>
        <begin position="357"/>
        <end position="409"/>
    </location>
</feature>
<feature type="compositionally biased region" description="Basic residues" evidence="1">
    <location>
        <begin position="62"/>
        <end position="71"/>
    </location>
</feature>
<protein>
    <submittedName>
        <fullName evidence="2">Uncharacterized protein</fullName>
    </submittedName>
</protein>
<evidence type="ECO:0000313" key="3">
    <source>
        <dbReference type="Proteomes" id="UP000069272"/>
    </source>
</evidence>
<evidence type="ECO:0000256" key="1">
    <source>
        <dbReference type="SAM" id="MobiDB-lite"/>
    </source>
</evidence>
<organism evidence="2 3">
    <name type="scientific">Anopheles albimanus</name>
    <name type="common">New world malaria mosquito</name>
    <dbReference type="NCBI Taxonomy" id="7167"/>
    <lineage>
        <taxon>Eukaryota</taxon>
        <taxon>Metazoa</taxon>
        <taxon>Ecdysozoa</taxon>
        <taxon>Arthropoda</taxon>
        <taxon>Hexapoda</taxon>
        <taxon>Insecta</taxon>
        <taxon>Pterygota</taxon>
        <taxon>Neoptera</taxon>
        <taxon>Endopterygota</taxon>
        <taxon>Diptera</taxon>
        <taxon>Nematocera</taxon>
        <taxon>Culicoidea</taxon>
        <taxon>Culicidae</taxon>
        <taxon>Anophelinae</taxon>
        <taxon>Anopheles</taxon>
    </lineage>
</organism>
<sequence>MGTAWPQKYHSSRGHARSSTLVHRSRTATTAAAAPSTEAVQSWTAGPEENSTSGEKGTVVASRRRCRRSRTGRTPASCQGHGTGAASESTCAVPPALAHSCGTAGKRFRFRWPVEQGYFAAATATAAAATVTGCLPSSPVYRNRLLHVTSFVLALAYRLVLLLGHSPLAFQHKLRDRSRGLPFREQARFDGPATGLPVTASRWPTLGRELIRMGGSSFSVPARTYHPARRWSGAAVLVEATGPYVRPLSGKHRSPTNANAARPTKQRSKRPWPPNPLAAARMNSLTMNASNQRTLKTYVRLIRVIILITNSIMLSIANPVSDPVASTSKPVATPNCPCLYEFCWPAFCPCHRHRHRRHRPHQRQRSQPVFRPRAVVRTPRPPPPASRPFLSNRRPTANPPGHTSPTIFSFPPFGDARGESWYGEGAKIEGRGAVQRWPCRARSRMTVATEPCPVGRWGAIASMIARALATQRHVIDITRMIGIPSAARRHVAAAREVVVQTASVVVTVVVAATAMVAAAVAAVAATPIMSLGRCNITTNNDGQQCPGSCYPSNSDTKVESPAALLTSGRWAASAGAVTAAYRRRCEWFYQLCSLLTCSRFFMEYSDEQPEKVNDLG</sequence>
<evidence type="ECO:0000313" key="2">
    <source>
        <dbReference type="EnsemblMetazoa" id="AALB016677-PA"/>
    </source>
</evidence>
<feature type="region of interest" description="Disordered" evidence="1">
    <location>
        <begin position="1"/>
        <end position="86"/>
    </location>
</feature>
<accession>A0A8W7K945</accession>
<feature type="compositionally biased region" description="Low complexity" evidence="1">
    <location>
        <begin position="368"/>
        <end position="378"/>
    </location>
</feature>
<proteinExistence type="predicted"/>
<dbReference type="AlphaFoldDB" id="A0A8W7K945"/>
<feature type="region of interest" description="Disordered" evidence="1">
    <location>
        <begin position="248"/>
        <end position="277"/>
    </location>
</feature>
<dbReference type="EnsemblMetazoa" id="AALB016677-RA">
    <property type="protein sequence ID" value="AALB016677-PA"/>
    <property type="gene ID" value="AALB016677"/>
</dbReference>
<name>A0A8W7K945_ANOAL</name>
<reference evidence="2" key="2">
    <citation type="submission" date="2022-08" db="UniProtKB">
        <authorList>
            <consortium name="EnsemblMetazoa"/>
        </authorList>
    </citation>
    <scope>IDENTIFICATION</scope>
    <source>
        <strain evidence="2">STECLA/ALBI9_A</strain>
    </source>
</reference>
<keyword evidence="3" id="KW-1185">Reference proteome</keyword>
<feature type="compositionally biased region" description="Polar residues" evidence="1">
    <location>
        <begin position="38"/>
        <end position="55"/>
    </location>
</feature>